<sequence>MQKIIVTGDVDWLHQRHPQWKSICSMICVEATRQIGKKISTERRYYISSSTNAAGKLLVTIRAHWGIENSLHWVLDMSFGEDQSHIRKGNAPGNIAVICHAVLNAIRLTKPKRLSIKQMRKLAGWDNCTMATILQAIV</sequence>
<dbReference type="GO" id="GO:0003677">
    <property type="term" value="F:DNA binding"/>
    <property type="evidence" value="ECO:0007669"/>
    <property type="project" value="InterPro"/>
</dbReference>
<dbReference type="AlphaFoldDB" id="A0A451A556"/>
<feature type="domain" description="Transposase IS4-like" evidence="1">
    <location>
        <begin position="37"/>
        <end position="104"/>
    </location>
</feature>
<organism evidence="2">
    <name type="scientific">Candidatus Kentrum sp. TUN</name>
    <dbReference type="NCBI Taxonomy" id="2126343"/>
    <lineage>
        <taxon>Bacteria</taxon>
        <taxon>Pseudomonadati</taxon>
        <taxon>Pseudomonadota</taxon>
        <taxon>Gammaproteobacteria</taxon>
        <taxon>Candidatus Kentrum</taxon>
    </lineage>
</organism>
<dbReference type="EMBL" id="CAADFX010000145">
    <property type="protein sequence ID" value="VFK61170.1"/>
    <property type="molecule type" value="Genomic_DNA"/>
</dbReference>
<dbReference type="PANTHER" id="PTHR30298">
    <property type="entry name" value="H REPEAT-ASSOCIATED PREDICTED TRANSPOSASE"/>
    <property type="match status" value="1"/>
</dbReference>
<dbReference type="InterPro" id="IPR002559">
    <property type="entry name" value="Transposase_11"/>
</dbReference>
<dbReference type="InterPro" id="IPR047647">
    <property type="entry name" value="ISAs1_transpos"/>
</dbReference>
<dbReference type="GO" id="GO:0006313">
    <property type="term" value="P:DNA transposition"/>
    <property type="evidence" value="ECO:0007669"/>
    <property type="project" value="InterPro"/>
</dbReference>
<dbReference type="PANTHER" id="PTHR30298:SF0">
    <property type="entry name" value="PROTEIN YBFL-RELATED"/>
    <property type="match status" value="1"/>
</dbReference>
<dbReference type="NCBIfam" id="NF033564">
    <property type="entry name" value="transpos_ISAs1"/>
    <property type="match status" value="1"/>
</dbReference>
<name>A0A451A556_9GAMM</name>
<proteinExistence type="predicted"/>
<dbReference type="GO" id="GO:0004803">
    <property type="term" value="F:transposase activity"/>
    <property type="evidence" value="ECO:0007669"/>
    <property type="project" value="InterPro"/>
</dbReference>
<gene>
    <name evidence="2" type="ORF">BECKTUN1418D_GA0071000_11457</name>
</gene>
<reference evidence="2" key="1">
    <citation type="submission" date="2019-02" db="EMBL/GenBank/DDBJ databases">
        <authorList>
            <person name="Gruber-Vodicka R. H."/>
            <person name="Seah K. B. B."/>
        </authorList>
    </citation>
    <scope>NUCLEOTIDE SEQUENCE</scope>
    <source>
        <strain evidence="2">BECK_BY1</strain>
    </source>
</reference>
<evidence type="ECO:0000313" key="2">
    <source>
        <dbReference type="EMBL" id="VFK61170.1"/>
    </source>
</evidence>
<accession>A0A451A556</accession>
<protein>
    <submittedName>
        <fullName evidence="2">Predicted transposase YbfD/YdcC associated with H repeats</fullName>
    </submittedName>
</protein>
<dbReference type="Pfam" id="PF01609">
    <property type="entry name" value="DDE_Tnp_1"/>
    <property type="match status" value="1"/>
</dbReference>
<evidence type="ECO:0000259" key="1">
    <source>
        <dbReference type="Pfam" id="PF01609"/>
    </source>
</evidence>
<dbReference type="InterPro" id="IPR051698">
    <property type="entry name" value="Transposase_11-like"/>
</dbReference>